<evidence type="ECO:0000313" key="17">
    <source>
        <dbReference type="Proteomes" id="UP001326613"/>
    </source>
</evidence>
<dbReference type="Gene3D" id="2.30.42.60">
    <property type="match status" value="1"/>
</dbReference>
<evidence type="ECO:0000259" key="15">
    <source>
        <dbReference type="PROSITE" id="PS50106"/>
    </source>
</evidence>
<dbReference type="InterPro" id="IPR009003">
    <property type="entry name" value="Peptidase_S1_PA"/>
</dbReference>
<evidence type="ECO:0000256" key="9">
    <source>
        <dbReference type="ARBA" id="ARBA00022764"/>
    </source>
</evidence>
<keyword evidence="8" id="KW-0677">Repeat</keyword>
<sequence length="555" mass="60547">MIFVHINNQLSRYLVFLLLIFSQFSAVAASSSYFILVDEKKPAAVLKGKNQTYISPLSNGESENQPAKLPLDEVAKEAETVEPLSILTTPKEQFVVTHPSFANIVEPLMPAVVNIYTVQYNKKNQYLQKAPFPEGFPFDQFNDFFEQFNIPFNSEELYSNPKAVSLGSGFIIDQAGFIVTNHHVVSNADEIHVKLIDNTELPAKLIGTDQRTDLALLKVESKQPLPNVKFGNSSKSRVGDWVIAIGNPFGLGGTVTTGIISSKGRDIDINTGGVVDDFIQTDAAINSGNSGGPMFNLDGEVIGVNTAIFSPSGTNIGIGFSIPSNTAQTIIEQLKKSGKISRGRLDVTVQEITTDIAEALGLKEATGALVAEVIAGGAADIAGIKSGDIIIEFAGQSVKNSRKLQVLVAETPVDKEVPVVVMRGGKTHNLHVKITEVDRIGNKLANFDHKNHKQDSSLDTIEKNHITFSNLTDSIRKKFAIKEGISGVIITNIDKDQRNYGLRVGDIVMAINQQYINNVEQLHKHYDSAKADKKQNIVLLIKRRNMDIFIAIPIA</sequence>
<dbReference type="InterPro" id="IPR011782">
    <property type="entry name" value="Pept_S1C_Do"/>
</dbReference>
<evidence type="ECO:0000256" key="10">
    <source>
        <dbReference type="ARBA" id="ARBA00022801"/>
    </source>
</evidence>
<evidence type="ECO:0000256" key="2">
    <source>
        <dbReference type="ARBA" id="ARBA00004418"/>
    </source>
</evidence>
<keyword evidence="11" id="KW-0720">Serine protease</keyword>
<evidence type="ECO:0000256" key="8">
    <source>
        <dbReference type="ARBA" id="ARBA00022737"/>
    </source>
</evidence>
<dbReference type="Proteomes" id="UP001326613">
    <property type="component" value="Chromosome"/>
</dbReference>
<dbReference type="PANTHER" id="PTHR22939:SF130">
    <property type="entry name" value="PERIPLASMIC SERINE ENDOPROTEASE DEGP-LIKE-RELATED"/>
    <property type="match status" value="1"/>
</dbReference>
<dbReference type="EC" id="3.4.21.107" evidence="4"/>
<evidence type="ECO:0000256" key="7">
    <source>
        <dbReference type="ARBA" id="ARBA00022729"/>
    </source>
</evidence>
<dbReference type="SMART" id="SM00228">
    <property type="entry name" value="PDZ"/>
    <property type="match status" value="2"/>
</dbReference>
<dbReference type="NCBIfam" id="TIGR02037">
    <property type="entry name" value="degP_htrA_DO"/>
    <property type="match status" value="1"/>
</dbReference>
<dbReference type="Gene3D" id="2.30.42.10">
    <property type="match status" value="1"/>
</dbReference>
<evidence type="ECO:0000256" key="1">
    <source>
        <dbReference type="ARBA" id="ARBA00001772"/>
    </source>
</evidence>
<organism evidence="16 17">
    <name type="scientific">Candidatus Trichorickettsia mobilis</name>
    <dbReference type="NCBI Taxonomy" id="1346319"/>
    <lineage>
        <taxon>Bacteria</taxon>
        <taxon>Pseudomonadati</taxon>
        <taxon>Pseudomonadota</taxon>
        <taxon>Alphaproteobacteria</taxon>
        <taxon>Rickettsiales</taxon>
        <taxon>Rickettsiaceae</taxon>
        <taxon>Rickettsieae</taxon>
        <taxon>Candidatus Trichorickettsia</taxon>
    </lineage>
</organism>
<comment type="catalytic activity">
    <reaction evidence="1">
        <text>Acts on substrates that are at least partially unfolded. The cleavage site P1 residue is normally between a pair of hydrophobic residues, such as Val-|-Val.</text>
        <dbReference type="EC" id="3.4.21.107"/>
    </reaction>
</comment>
<keyword evidence="17" id="KW-1185">Reference proteome</keyword>
<keyword evidence="10" id="KW-0378">Hydrolase</keyword>
<evidence type="ECO:0000313" key="16">
    <source>
        <dbReference type="EMBL" id="WPY00419.1"/>
    </source>
</evidence>
<name>A0ABZ0UWH4_9RICK</name>
<dbReference type="InterPro" id="IPR036034">
    <property type="entry name" value="PDZ_sf"/>
</dbReference>
<dbReference type="Pfam" id="PF13365">
    <property type="entry name" value="Trypsin_2"/>
    <property type="match status" value="1"/>
</dbReference>
<evidence type="ECO:0000256" key="3">
    <source>
        <dbReference type="ARBA" id="ARBA00010541"/>
    </source>
</evidence>
<dbReference type="PANTHER" id="PTHR22939">
    <property type="entry name" value="SERINE PROTEASE FAMILY S1C HTRA-RELATED"/>
    <property type="match status" value="1"/>
</dbReference>
<dbReference type="Gene3D" id="2.40.10.120">
    <property type="match status" value="1"/>
</dbReference>
<evidence type="ECO:0000256" key="6">
    <source>
        <dbReference type="ARBA" id="ARBA00022670"/>
    </source>
</evidence>
<dbReference type="RefSeq" id="WP_323738490.1">
    <property type="nucleotide sequence ID" value="NZ_CP112932.1"/>
</dbReference>
<gene>
    <name evidence="16" type="ORF">Trichorick_00293</name>
</gene>
<dbReference type="PROSITE" id="PS50106">
    <property type="entry name" value="PDZ"/>
    <property type="match status" value="1"/>
</dbReference>
<dbReference type="SUPFAM" id="SSF50494">
    <property type="entry name" value="Trypsin-like serine proteases"/>
    <property type="match status" value="1"/>
</dbReference>
<keyword evidence="9" id="KW-0574">Periplasm</keyword>
<dbReference type="InterPro" id="IPR001940">
    <property type="entry name" value="Peptidase_S1C"/>
</dbReference>
<keyword evidence="7 14" id="KW-0732">Signal</keyword>
<evidence type="ECO:0000256" key="5">
    <source>
        <dbReference type="ARBA" id="ARBA00013958"/>
    </source>
</evidence>
<keyword evidence="6" id="KW-0645">Protease</keyword>
<feature type="signal peptide" evidence="14">
    <location>
        <begin position="1"/>
        <end position="28"/>
    </location>
</feature>
<evidence type="ECO:0000256" key="11">
    <source>
        <dbReference type="ARBA" id="ARBA00022825"/>
    </source>
</evidence>
<feature type="chain" id="PRO_5047235505" description="Probable periplasmic serine endoprotease DegP-like" evidence="14">
    <location>
        <begin position="29"/>
        <end position="555"/>
    </location>
</feature>
<dbReference type="CDD" id="cd10839">
    <property type="entry name" value="cpPDZ1_DegP-like"/>
    <property type="match status" value="1"/>
</dbReference>
<evidence type="ECO:0000256" key="4">
    <source>
        <dbReference type="ARBA" id="ARBA00013035"/>
    </source>
</evidence>
<dbReference type="SUPFAM" id="SSF50156">
    <property type="entry name" value="PDZ domain-like"/>
    <property type="match status" value="2"/>
</dbReference>
<proteinExistence type="inferred from homology"/>
<feature type="domain" description="PDZ" evidence="15">
    <location>
        <begin position="346"/>
        <end position="425"/>
    </location>
</feature>
<evidence type="ECO:0000256" key="13">
    <source>
        <dbReference type="ARBA" id="ARBA00032850"/>
    </source>
</evidence>
<accession>A0ABZ0UWH4</accession>
<dbReference type="PRINTS" id="PR00834">
    <property type="entry name" value="PROTEASES2C"/>
</dbReference>
<dbReference type="Pfam" id="PF13180">
    <property type="entry name" value="PDZ_2"/>
    <property type="match status" value="1"/>
</dbReference>
<evidence type="ECO:0000256" key="12">
    <source>
        <dbReference type="ARBA" id="ARBA00023016"/>
    </source>
</evidence>
<comment type="subcellular location">
    <subcellularLocation>
        <location evidence="2">Periplasm</location>
    </subcellularLocation>
</comment>
<protein>
    <recommendedName>
        <fullName evidence="5">Probable periplasmic serine endoprotease DegP-like</fullName>
        <ecNumber evidence="4">3.4.21.107</ecNumber>
    </recommendedName>
    <alternativeName>
        <fullName evidence="13">Protease Do</fullName>
    </alternativeName>
</protein>
<keyword evidence="12" id="KW-0346">Stress response</keyword>
<dbReference type="InterPro" id="IPR001478">
    <property type="entry name" value="PDZ"/>
</dbReference>
<comment type="similarity">
    <text evidence="3">Belongs to the peptidase S1C family.</text>
</comment>
<dbReference type="EMBL" id="CP112932">
    <property type="protein sequence ID" value="WPY00419.1"/>
    <property type="molecule type" value="Genomic_DNA"/>
</dbReference>
<reference evidence="16 17" key="1">
    <citation type="submission" date="2022-10" db="EMBL/GenBank/DDBJ databases">
        <title>Host association and intracellularity evolved multiple times independently in the Rickettsiales.</title>
        <authorList>
            <person name="Castelli M."/>
            <person name="Nardi T."/>
            <person name="Gammuto L."/>
            <person name="Bellinzona G."/>
            <person name="Sabaneyeva E."/>
            <person name="Potekhin A."/>
            <person name="Serra V."/>
            <person name="Petroni G."/>
            <person name="Sassera D."/>
        </authorList>
    </citation>
    <scope>NUCLEOTIDE SEQUENCE [LARGE SCALE GENOMIC DNA]</scope>
    <source>
        <strain evidence="16 17">Kr 154-4</strain>
    </source>
</reference>
<evidence type="ECO:0000256" key="14">
    <source>
        <dbReference type="SAM" id="SignalP"/>
    </source>
</evidence>